<dbReference type="STRING" id="1569628.A0A316UTA0"/>
<dbReference type="InterPro" id="IPR009014">
    <property type="entry name" value="Transketo_C/PFOR_II"/>
</dbReference>
<dbReference type="AlphaFoldDB" id="A0A316UTA0"/>
<dbReference type="CDD" id="cd07036">
    <property type="entry name" value="TPP_PYR_E1-PDHc-beta_like"/>
    <property type="match status" value="1"/>
</dbReference>
<organism evidence="6 7">
    <name type="scientific">Jaminaea rosea</name>
    <dbReference type="NCBI Taxonomy" id="1569628"/>
    <lineage>
        <taxon>Eukaryota</taxon>
        <taxon>Fungi</taxon>
        <taxon>Dikarya</taxon>
        <taxon>Basidiomycota</taxon>
        <taxon>Ustilaginomycotina</taxon>
        <taxon>Exobasidiomycetes</taxon>
        <taxon>Microstromatales</taxon>
        <taxon>Microstromatales incertae sedis</taxon>
        <taxon>Jaminaea</taxon>
    </lineage>
</organism>
<dbReference type="GO" id="GO:0006091">
    <property type="term" value="P:generation of precursor metabolites and energy"/>
    <property type="evidence" value="ECO:0007669"/>
    <property type="project" value="UniProtKB-ARBA"/>
</dbReference>
<dbReference type="Gene3D" id="3.40.50.920">
    <property type="match status" value="1"/>
</dbReference>
<dbReference type="OrthoDB" id="878at2759"/>
<dbReference type="PANTHER" id="PTHR42980">
    <property type="entry name" value="2-OXOISOVALERATE DEHYDROGENASE SUBUNIT BETA-RELATED"/>
    <property type="match status" value="1"/>
</dbReference>
<evidence type="ECO:0000256" key="2">
    <source>
        <dbReference type="ARBA" id="ARBA00012277"/>
    </source>
</evidence>
<dbReference type="InterPro" id="IPR033248">
    <property type="entry name" value="Transketolase_C"/>
</dbReference>
<gene>
    <name evidence="6" type="ORF">BDZ90DRAFT_150668</name>
</gene>
<dbReference type="SUPFAM" id="SSF52518">
    <property type="entry name" value="Thiamin diphosphate-binding fold (THDP-binding)"/>
    <property type="match status" value="1"/>
</dbReference>
<dbReference type="GO" id="GO:0003863">
    <property type="term" value="F:branched-chain 2-oxo acid dehydrogenase activity"/>
    <property type="evidence" value="ECO:0007669"/>
    <property type="project" value="UniProtKB-EC"/>
</dbReference>
<keyword evidence="3" id="KW-0560">Oxidoreductase</keyword>
<dbReference type="RefSeq" id="XP_025363129.1">
    <property type="nucleotide sequence ID" value="XM_025503528.1"/>
</dbReference>
<dbReference type="SUPFAM" id="SSF52922">
    <property type="entry name" value="TK C-terminal domain-like"/>
    <property type="match status" value="1"/>
</dbReference>
<evidence type="ECO:0000313" key="6">
    <source>
        <dbReference type="EMBL" id="PWN28517.1"/>
    </source>
</evidence>
<feature type="domain" description="Transketolase-like pyrimidine-binding" evidence="5">
    <location>
        <begin position="3"/>
        <end position="178"/>
    </location>
</feature>
<dbReference type="Pfam" id="PF02780">
    <property type="entry name" value="Transketolase_C"/>
    <property type="match status" value="2"/>
</dbReference>
<reference evidence="6 7" key="1">
    <citation type="journal article" date="2018" name="Mol. Biol. Evol.">
        <title>Broad Genomic Sampling Reveals a Smut Pathogenic Ancestry of the Fungal Clade Ustilaginomycotina.</title>
        <authorList>
            <person name="Kijpornyongpan T."/>
            <person name="Mondo S.J."/>
            <person name="Barry K."/>
            <person name="Sandor L."/>
            <person name="Lee J."/>
            <person name="Lipzen A."/>
            <person name="Pangilinan J."/>
            <person name="LaButti K."/>
            <person name="Hainaut M."/>
            <person name="Henrissat B."/>
            <person name="Grigoriev I.V."/>
            <person name="Spatafora J.W."/>
            <person name="Aime M.C."/>
        </authorList>
    </citation>
    <scope>NUCLEOTIDE SEQUENCE [LARGE SCALE GENOMIC DNA]</scope>
    <source>
        <strain evidence="6 7">MCA 5214</strain>
    </source>
</reference>
<dbReference type="EC" id="1.2.4.4" evidence="2"/>
<accession>A0A316UTA0</accession>
<comment type="cofactor">
    <cofactor evidence="1">
        <name>thiamine diphosphate</name>
        <dbReference type="ChEBI" id="CHEBI:58937"/>
    </cofactor>
</comment>
<dbReference type="InterPro" id="IPR005475">
    <property type="entry name" value="Transketolase-like_Pyr-bd"/>
</dbReference>
<dbReference type="InterPro" id="IPR029061">
    <property type="entry name" value="THDP-binding"/>
</dbReference>
<comment type="catalytic activity">
    <reaction evidence="4">
        <text>N(6)-[(R)-lipoyl]-L-lysyl-[protein] + 3-methyl-2-oxobutanoate + H(+) = N(6)-[(R)-S(8)-2-methylpropanoyldihydrolipoyl]-L-lysyl-[protein] + CO2</text>
        <dbReference type="Rhea" id="RHEA:13457"/>
        <dbReference type="Rhea" id="RHEA-COMP:10474"/>
        <dbReference type="Rhea" id="RHEA-COMP:10497"/>
        <dbReference type="ChEBI" id="CHEBI:11851"/>
        <dbReference type="ChEBI" id="CHEBI:15378"/>
        <dbReference type="ChEBI" id="CHEBI:16526"/>
        <dbReference type="ChEBI" id="CHEBI:83099"/>
        <dbReference type="ChEBI" id="CHEBI:83142"/>
        <dbReference type="EC" id="1.2.4.4"/>
    </reaction>
    <physiologicalReaction direction="left-to-right" evidence="4">
        <dbReference type="Rhea" id="RHEA:13458"/>
    </physiologicalReaction>
</comment>
<dbReference type="GO" id="GO:0009083">
    <property type="term" value="P:branched-chain amino acid catabolic process"/>
    <property type="evidence" value="ECO:0007669"/>
    <property type="project" value="TreeGrafter"/>
</dbReference>
<proteinExistence type="predicted"/>
<dbReference type="FunFam" id="3.40.50.970:FF:000001">
    <property type="entry name" value="Pyruvate dehydrogenase E1 beta subunit"/>
    <property type="match status" value="1"/>
</dbReference>
<dbReference type="GO" id="GO:0007584">
    <property type="term" value="P:response to nutrient"/>
    <property type="evidence" value="ECO:0007669"/>
    <property type="project" value="TreeGrafter"/>
</dbReference>
<dbReference type="SMART" id="SM00861">
    <property type="entry name" value="Transket_pyr"/>
    <property type="match status" value="1"/>
</dbReference>
<evidence type="ECO:0000313" key="7">
    <source>
        <dbReference type="Proteomes" id="UP000245884"/>
    </source>
</evidence>
<protein>
    <recommendedName>
        <fullName evidence="2">3-methyl-2-oxobutanoate dehydrogenase (2-methylpropanoyl-transferring)</fullName>
        <ecNumber evidence="2">1.2.4.4</ecNumber>
    </recommendedName>
</protein>
<keyword evidence="7" id="KW-1185">Reference proteome</keyword>
<sequence length="338" mass="36790">MYQQPPPAIGEAQGIALATDETTCVFGEDVAFGGVFRATAGLREQYGPERVFNTPISEQGIVGMAIGMAALGHTAIGEIQFADYTFPGIDQIINEASKFRYRSGGQFNAGKMTIRTPCQAVGHGAHYHSQSVEQFFMPIPGINVVMPRSPIQAKGLLLSAVRSPDPTVVMEPKILYRSSVEQVPVDDYTIPIGQADILRKGSDITLISWGAPLYSCMQAIDLLAGNGISESMEKHIPKELRNASVELIDLQSILPWDRETIVNSVKKTGRCVIVCEAPMTGNVGAEISAEIQKQAFLHLEAPIKRIAGLDTPFPHIGELFYKPDALRVLDGMMETLKY</sequence>
<dbReference type="EMBL" id="KZ819665">
    <property type="protein sequence ID" value="PWN28517.1"/>
    <property type="molecule type" value="Genomic_DNA"/>
</dbReference>
<dbReference type="FunFam" id="3.40.50.920:FF:000001">
    <property type="entry name" value="Pyruvate dehydrogenase E1 beta subunit"/>
    <property type="match status" value="1"/>
</dbReference>
<name>A0A316UTA0_9BASI</name>
<dbReference type="GeneID" id="37025351"/>
<evidence type="ECO:0000256" key="3">
    <source>
        <dbReference type="ARBA" id="ARBA00023002"/>
    </source>
</evidence>
<evidence type="ECO:0000256" key="1">
    <source>
        <dbReference type="ARBA" id="ARBA00001964"/>
    </source>
</evidence>
<dbReference type="Pfam" id="PF02779">
    <property type="entry name" value="Transket_pyr"/>
    <property type="match status" value="1"/>
</dbReference>
<evidence type="ECO:0000256" key="4">
    <source>
        <dbReference type="ARBA" id="ARBA00051764"/>
    </source>
</evidence>
<dbReference type="Gene3D" id="3.40.50.970">
    <property type="match status" value="1"/>
</dbReference>
<dbReference type="PANTHER" id="PTHR42980:SF1">
    <property type="entry name" value="2-OXOISOVALERATE DEHYDROGENASE SUBUNIT BETA, MITOCHONDRIAL"/>
    <property type="match status" value="1"/>
</dbReference>
<evidence type="ECO:0000259" key="5">
    <source>
        <dbReference type="SMART" id="SM00861"/>
    </source>
</evidence>
<dbReference type="Proteomes" id="UP000245884">
    <property type="component" value="Unassembled WGS sequence"/>
</dbReference>